<dbReference type="EMBL" id="AYYR01000112">
    <property type="protein sequence ID" value="KRM73939.1"/>
    <property type="molecule type" value="Genomic_DNA"/>
</dbReference>
<dbReference type="GO" id="GO:0016740">
    <property type="term" value="F:transferase activity"/>
    <property type="evidence" value="ECO:0007669"/>
    <property type="project" value="UniProtKB-ARBA"/>
</dbReference>
<dbReference type="STRING" id="33960.TY91_05635"/>
<proteinExistence type="predicted"/>
<dbReference type="GO" id="GO:0009249">
    <property type="term" value="P:protein lipoylation"/>
    <property type="evidence" value="ECO:0007669"/>
    <property type="project" value="UniProtKB-ARBA"/>
</dbReference>
<dbReference type="InterPro" id="IPR045864">
    <property type="entry name" value="aa-tRNA-synth_II/BPL/LPL"/>
</dbReference>
<dbReference type="SUPFAM" id="SSF55681">
    <property type="entry name" value="Class II aaRS and biotin synthetases"/>
    <property type="match status" value="1"/>
</dbReference>
<dbReference type="InterPro" id="IPR050664">
    <property type="entry name" value="Octanoyltrans_LipM/LipL"/>
</dbReference>
<dbReference type="GO" id="GO:0140096">
    <property type="term" value="F:catalytic activity, acting on a protein"/>
    <property type="evidence" value="ECO:0007669"/>
    <property type="project" value="UniProtKB-ARBA"/>
</dbReference>
<name>A0A0R2BE27_SECCO</name>
<dbReference type="PANTHER" id="PTHR43679">
    <property type="entry name" value="OCTANOYLTRANSFERASE LIPM-RELATED"/>
    <property type="match status" value="1"/>
</dbReference>
<evidence type="ECO:0000259" key="1">
    <source>
        <dbReference type="PROSITE" id="PS51733"/>
    </source>
</evidence>
<dbReference type="AlphaFoldDB" id="A0A0R2BE27"/>
<dbReference type="RefSeq" id="WP_054760684.1">
    <property type="nucleotide sequence ID" value="NZ_AYYR01000112.1"/>
</dbReference>
<dbReference type="GO" id="GO:0016874">
    <property type="term" value="F:ligase activity"/>
    <property type="evidence" value="ECO:0007669"/>
    <property type="project" value="UniProtKB-KW"/>
</dbReference>
<dbReference type="PATRIC" id="fig|1423733.4.peg.949"/>
<dbReference type="InterPro" id="IPR004143">
    <property type="entry name" value="BPL_LPL_catalytic"/>
</dbReference>
<evidence type="ECO:0000313" key="3">
    <source>
        <dbReference type="Proteomes" id="UP000051845"/>
    </source>
</evidence>
<gene>
    <name evidence="2" type="ORF">FC82_GL000903</name>
</gene>
<accession>A0A0R2BE27</accession>
<dbReference type="PANTHER" id="PTHR43679:SF2">
    <property type="entry name" value="OCTANOYL-[GCVH]:PROTEIN N-OCTANOYLTRANSFERASE"/>
    <property type="match status" value="1"/>
</dbReference>
<protein>
    <submittedName>
        <fullName evidence="2">Lipoate-protein ligase A</fullName>
    </submittedName>
</protein>
<dbReference type="Gene3D" id="3.30.930.10">
    <property type="entry name" value="Bira Bifunctional Protein, Domain 2"/>
    <property type="match status" value="1"/>
</dbReference>
<feature type="domain" description="BPL/LPL catalytic" evidence="1">
    <location>
        <begin position="38"/>
        <end position="221"/>
    </location>
</feature>
<reference evidence="2 3" key="1">
    <citation type="journal article" date="2015" name="Genome Announc.">
        <title>Expanding the biotechnology potential of lactobacilli through comparative genomics of 213 strains and associated genera.</title>
        <authorList>
            <person name="Sun Z."/>
            <person name="Harris H.M."/>
            <person name="McCann A."/>
            <person name="Guo C."/>
            <person name="Argimon S."/>
            <person name="Zhang W."/>
            <person name="Yang X."/>
            <person name="Jeffery I.B."/>
            <person name="Cooney J.C."/>
            <person name="Kagawa T.F."/>
            <person name="Liu W."/>
            <person name="Song Y."/>
            <person name="Salvetti E."/>
            <person name="Wrobel A."/>
            <person name="Rasinkangas P."/>
            <person name="Parkhill J."/>
            <person name="Rea M.C."/>
            <person name="O'Sullivan O."/>
            <person name="Ritari J."/>
            <person name="Douillard F.P."/>
            <person name="Paul Ross R."/>
            <person name="Yang R."/>
            <person name="Briner A.E."/>
            <person name="Felis G.E."/>
            <person name="de Vos W.M."/>
            <person name="Barrangou R."/>
            <person name="Klaenhammer T.R."/>
            <person name="Caufield P.W."/>
            <person name="Cui Y."/>
            <person name="Zhang H."/>
            <person name="O'Toole P.W."/>
        </authorList>
    </citation>
    <scope>NUCLEOTIDE SEQUENCE [LARGE SCALE GENOMIC DNA]</scope>
    <source>
        <strain evidence="2 3">DSM 20515</strain>
    </source>
</reference>
<dbReference type="CDD" id="cd16443">
    <property type="entry name" value="LplA"/>
    <property type="match status" value="1"/>
</dbReference>
<comment type="caution">
    <text evidence="2">The sequence shown here is derived from an EMBL/GenBank/DDBJ whole genome shotgun (WGS) entry which is preliminary data.</text>
</comment>
<sequence>MKAQLPFSTIQLLDTPLTTEQKLASFGLTNTLLNVTSDINVPLIHFWTLPPTLILGLKDRHLFDLPAGLAKVTQSGYDHFLRNSGGLAVVSDGGILNVSLFVPQTTKRFSVDEGYELMKSLIHLTFPTLTIESYEITRSYCPGDYDLSVDGKKIAGISQRRNANALVVMAYISVTGDQQFRGRMVRDFYETGLADQPNDWDFPDVDPASMINVADAMHQPLTVAEVKSAMVNALQQDHFDIDTTSLPQRLTTSDFQTQYTKELAKINKRQVGI</sequence>
<organism evidence="2 3">
    <name type="scientific">Secundilactobacillus collinoides DSM 20515 = JCM 1123</name>
    <dbReference type="NCBI Taxonomy" id="1423733"/>
    <lineage>
        <taxon>Bacteria</taxon>
        <taxon>Bacillati</taxon>
        <taxon>Bacillota</taxon>
        <taxon>Bacilli</taxon>
        <taxon>Lactobacillales</taxon>
        <taxon>Lactobacillaceae</taxon>
        <taxon>Secundilactobacillus</taxon>
    </lineage>
</organism>
<dbReference type="Pfam" id="PF21948">
    <property type="entry name" value="LplA-B_cat"/>
    <property type="match status" value="1"/>
</dbReference>
<evidence type="ECO:0000313" key="2">
    <source>
        <dbReference type="EMBL" id="KRM73939.1"/>
    </source>
</evidence>
<keyword evidence="2" id="KW-0436">Ligase</keyword>
<dbReference type="PROSITE" id="PS51733">
    <property type="entry name" value="BPL_LPL_CATALYTIC"/>
    <property type="match status" value="1"/>
</dbReference>
<dbReference type="Proteomes" id="UP000051845">
    <property type="component" value="Unassembled WGS sequence"/>
</dbReference>